<accession>A0ABR4IDL8</accession>
<evidence type="ECO:0000256" key="1">
    <source>
        <dbReference type="ARBA" id="ARBA00004141"/>
    </source>
</evidence>
<evidence type="ECO:0000313" key="7">
    <source>
        <dbReference type="EMBL" id="KAL2825843.1"/>
    </source>
</evidence>
<keyword evidence="3 5" id="KW-1133">Transmembrane helix</keyword>
<evidence type="ECO:0000313" key="8">
    <source>
        <dbReference type="Proteomes" id="UP001610335"/>
    </source>
</evidence>
<dbReference type="PANTHER" id="PTHR28165:SF2">
    <property type="entry name" value="MARVEL DOMAIN-CONTAINING PROTEIN"/>
    <property type="match status" value="1"/>
</dbReference>
<sequence length="171" mass="17987">MQLIPLILRAFQAIFAIIVLGLSIDLARGQETRIESVPAATGYAAFCGGFGVLVALIGITSLFVSSLEGIITWALDGLSALTMLAAGIAYAVILRNASCNDYWTTWDNPILSGGCADFGEGRVCNSDEGESKSRCTSAKADSAFMFISCVTCLGIVGWSFVKGGRGGWPKM</sequence>
<feature type="domain" description="MARVEL" evidence="6">
    <location>
        <begin position="3"/>
        <end position="155"/>
    </location>
</feature>
<dbReference type="Proteomes" id="UP001610335">
    <property type="component" value="Unassembled WGS sequence"/>
</dbReference>
<evidence type="ECO:0000259" key="6">
    <source>
        <dbReference type="Pfam" id="PF01284"/>
    </source>
</evidence>
<keyword evidence="8" id="KW-1185">Reference proteome</keyword>
<proteinExistence type="predicted"/>
<dbReference type="InterPro" id="IPR008253">
    <property type="entry name" value="Marvel"/>
</dbReference>
<evidence type="ECO:0000256" key="3">
    <source>
        <dbReference type="ARBA" id="ARBA00022989"/>
    </source>
</evidence>
<feature type="transmembrane region" description="Helical" evidence="5">
    <location>
        <begin position="142"/>
        <end position="161"/>
    </location>
</feature>
<evidence type="ECO:0000256" key="2">
    <source>
        <dbReference type="ARBA" id="ARBA00022692"/>
    </source>
</evidence>
<gene>
    <name evidence="7" type="ORF">BDW59DRAFT_179816</name>
</gene>
<dbReference type="PANTHER" id="PTHR28165">
    <property type="entry name" value="NON-CLASSICAL EXPORT PROTEIN 2-RELATED"/>
    <property type="match status" value="1"/>
</dbReference>
<comment type="caution">
    <text evidence="7">The sequence shown here is derived from an EMBL/GenBank/DDBJ whole genome shotgun (WGS) entry which is preliminary data.</text>
</comment>
<feature type="transmembrane region" description="Helical" evidence="5">
    <location>
        <begin position="6"/>
        <end position="27"/>
    </location>
</feature>
<feature type="transmembrane region" description="Helical" evidence="5">
    <location>
        <begin position="39"/>
        <end position="64"/>
    </location>
</feature>
<name>A0ABR4IDL8_9EURO</name>
<reference evidence="7 8" key="1">
    <citation type="submission" date="2024-07" db="EMBL/GenBank/DDBJ databases">
        <title>Section-level genome sequencing and comparative genomics of Aspergillus sections Usti and Cavernicolus.</title>
        <authorList>
            <consortium name="Lawrence Berkeley National Laboratory"/>
            <person name="Nybo J.L."/>
            <person name="Vesth T.C."/>
            <person name="Theobald S."/>
            <person name="Frisvad J.C."/>
            <person name="Larsen T.O."/>
            <person name="Kjaerboelling I."/>
            <person name="Rothschild-Mancinelli K."/>
            <person name="Lyhne E.K."/>
            <person name="Kogle M.E."/>
            <person name="Barry K."/>
            <person name="Clum A."/>
            <person name="Na H."/>
            <person name="Ledsgaard L."/>
            <person name="Lin J."/>
            <person name="Lipzen A."/>
            <person name="Kuo A."/>
            <person name="Riley R."/>
            <person name="Mondo S."/>
            <person name="LaButti K."/>
            <person name="Haridas S."/>
            <person name="Pangalinan J."/>
            <person name="Salamov A.A."/>
            <person name="Simmons B.A."/>
            <person name="Magnuson J.K."/>
            <person name="Chen J."/>
            <person name="Drula E."/>
            <person name="Henrissat B."/>
            <person name="Wiebenga A."/>
            <person name="Lubbers R.J."/>
            <person name="Gomes A.C."/>
            <person name="Makela M.R."/>
            <person name="Stajich J."/>
            <person name="Grigoriev I.V."/>
            <person name="Mortensen U.H."/>
            <person name="De vries R.P."/>
            <person name="Baker S.E."/>
            <person name="Andersen M.R."/>
        </authorList>
    </citation>
    <scope>NUCLEOTIDE SEQUENCE [LARGE SCALE GENOMIC DNA]</scope>
    <source>
        <strain evidence="7 8">CBS 600.67</strain>
    </source>
</reference>
<dbReference type="InterPro" id="IPR052649">
    <property type="entry name" value="NCE102-like"/>
</dbReference>
<evidence type="ECO:0000256" key="4">
    <source>
        <dbReference type="ARBA" id="ARBA00023136"/>
    </source>
</evidence>
<keyword evidence="2 5" id="KW-0812">Transmembrane</keyword>
<organism evidence="7 8">
    <name type="scientific">Aspergillus cavernicola</name>
    <dbReference type="NCBI Taxonomy" id="176166"/>
    <lineage>
        <taxon>Eukaryota</taxon>
        <taxon>Fungi</taxon>
        <taxon>Dikarya</taxon>
        <taxon>Ascomycota</taxon>
        <taxon>Pezizomycotina</taxon>
        <taxon>Eurotiomycetes</taxon>
        <taxon>Eurotiomycetidae</taxon>
        <taxon>Eurotiales</taxon>
        <taxon>Aspergillaceae</taxon>
        <taxon>Aspergillus</taxon>
        <taxon>Aspergillus subgen. Nidulantes</taxon>
    </lineage>
</organism>
<protein>
    <submittedName>
        <fullName evidence="7">Marvel domain-containing protein</fullName>
    </submittedName>
</protein>
<dbReference type="EMBL" id="JBFXLS010000034">
    <property type="protein sequence ID" value="KAL2825843.1"/>
    <property type="molecule type" value="Genomic_DNA"/>
</dbReference>
<dbReference type="Pfam" id="PF01284">
    <property type="entry name" value="MARVEL"/>
    <property type="match status" value="1"/>
</dbReference>
<keyword evidence="4 5" id="KW-0472">Membrane</keyword>
<feature type="transmembrane region" description="Helical" evidence="5">
    <location>
        <begin position="70"/>
        <end position="93"/>
    </location>
</feature>
<evidence type="ECO:0000256" key="5">
    <source>
        <dbReference type="SAM" id="Phobius"/>
    </source>
</evidence>
<comment type="subcellular location">
    <subcellularLocation>
        <location evidence="1">Membrane</location>
        <topology evidence="1">Multi-pass membrane protein</topology>
    </subcellularLocation>
</comment>